<evidence type="ECO:0000256" key="1">
    <source>
        <dbReference type="ARBA" id="ARBA00008007"/>
    </source>
</evidence>
<dbReference type="Gene3D" id="3.40.50.2020">
    <property type="match status" value="1"/>
</dbReference>
<dbReference type="CDD" id="cd06223">
    <property type="entry name" value="PRTases_typeI"/>
    <property type="match status" value="1"/>
</dbReference>
<dbReference type="InterPro" id="IPR000836">
    <property type="entry name" value="PRTase_dom"/>
</dbReference>
<accession>A0ABX8WN61</accession>
<evidence type="ECO:0000259" key="2">
    <source>
        <dbReference type="Pfam" id="PF18912"/>
    </source>
</evidence>
<dbReference type="Proteomes" id="UP000824755">
    <property type="component" value="Chromosome"/>
</dbReference>
<dbReference type="SUPFAM" id="SSF53271">
    <property type="entry name" value="PRTase-like"/>
    <property type="match status" value="1"/>
</dbReference>
<dbReference type="PANTHER" id="PTHR47505">
    <property type="entry name" value="DNA UTILIZATION PROTEIN YHGH"/>
    <property type="match status" value="1"/>
</dbReference>
<dbReference type="EMBL" id="CP080544">
    <property type="protein sequence ID" value="QYR53056.1"/>
    <property type="molecule type" value="Genomic_DNA"/>
</dbReference>
<organism evidence="3 4">
    <name type="scientific">Lysobacter soyae</name>
    <dbReference type="NCBI Taxonomy" id="2764185"/>
    <lineage>
        <taxon>Bacteria</taxon>
        <taxon>Pseudomonadati</taxon>
        <taxon>Pseudomonadota</taxon>
        <taxon>Gammaproteobacteria</taxon>
        <taxon>Lysobacterales</taxon>
        <taxon>Lysobacteraceae</taxon>
        <taxon>Lysobacter</taxon>
    </lineage>
</organism>
<gene>
    <name evidence="3" type="ORF">H8L67_00595</name>
</gene>
<proteinExistence type="inferred from homology"/>
<dbReference type="InterPro" id="IPR044005">
    <property type="entry name" value="DZR_2"/>
</dbReference>
<comment type="similarity">
    <text evidence="1">Belongs to the ComF/GntX family.</text>
</comment>
<evidence type="ECO:0000313" key="3">
    <source>
        <dbReference type="EMBL" id="QYR53056.1"/>
    </source>
</evidence>
<dbReference type="RefSeq" id="WP_220379875.1">
    <property type="nucleotide sequence ID" value="NZ_CP080544.1"/>
</dbReference>
<dbReference type="PANTHER" id="PTHR47505:SF1">
    <property type="entry name" value="DNA UTILIZATION PROTEIN YHGH"/>
    <property type="match status" value="1"/>
</dbReference>
<dbReference type="Pfam" id="PF18912">
    <property type="entry name" value="DZR_2"/>
    <property type="match status" value="1"/>
</dbReference>
<feature type="domain" description="Double zinc ribbon" evidence="2">
    <location>
        <begin position="25"/>
        <end position="76"/>
    </location>
</feature>
<dbReference type="InterPro" id="IPR051910">
    <property type="entry name" value="ComF/GntX_DNA_util-trans"/>
</dbReference>
<reference evidence="3 4" key="1">
    <citation type="submission" date="2021-08" db="EMBL/GenBank/DDBJ databases">
        <title>Lysobacter sp. strain CJ11 Genome sequencing and assembly.</title>
        <authorList>
            <person name="Kim I."/>
        </authorList>
    </citation>
    <scope>NUCLEOTIDE SEQUENCE [LARGE SCALE GENOMIC DNA]</scope>
    <source>
        <strain evidence="3 4">CJ11</strain>
    </source>
</reference>
<protein>
    <submittedName>
        <fullName evidence="3">ComF family protein</fullName>
    </submittedName>
</protein>
<name>A0ABX8WN61_9GAMM</name>
<dbReference type="InterPro" id="IPR029057">
    <property type="entry name" value="PRTase-like"/>
</dbReference>
<keyword evidence="4" id="KW-1185">Reference proteome</keyword>
<evidence type="ECO:0000313" key="4">
    <source>
        <dbReference type="Proteomes" id="UP000824755"/>
    </source>
</evidence>
<sequence length="245" mass="26433">MSRTVNLAPLNSARNHLRNCLSFVADAVWPRRCHLCEAPGAMGLDLCATCAGDLPWMPDACPRCALPHAPGQAVCACELLPSWLDGVFAAFLYMAPLDAWLPRLKFHGDLALGDLMASLMAEGLASAPRPSCLIPVPLHTPRLRARGYNQAVELARPLAVQMGLPLQSRLLRRRKQTLAQSELGLEARTANMADAFEVRAGASLPRHVALVDDVMTTGATLQEAAWTLKDAGVARVDAWVCARVP</sequence>